<evidence type="ECO:0000313" key="2">
    <source>
        <dbReference type="Proteomes" id="UP001215280"/>
    </source>
</evidence>
<name>A0AAD7NYU1_9AGAR</name>
<reference evidence="1" key="1">
    <citation type="submission" date="2023-03" db="EMBL/GenBank/DDBJ databases">
        <title>Massive genome expansion in bonnet fungi (Mycena s.s.) driven by repeated elements and novel gene families across ecological guilds.</title>
        <authorList>
            <consortium name="Lawrence Berkeley National Laboratory"/>
            <person name="Harder C.B."/>
            <person name="Miyauchi S."/>
            <person name="Viragh M."/>
            <person name="Kuo A."/>
            <person name="Thoen E."/>
            <person name="Andreopoulos B."/>
            <person name="Lu D."/>
            <person name="Skrede I."/>
            <person name="Drula E."/>
            <person name="Henrissat B."/>
            <person name="Morin E."/>
            <person name="Kohler A."/>
            <person name="Barry K."/>
            <person name="LaButti K."/>
            <person name="Morin E."/>
            <person name="Salamov A."/>
            <person name="Lipzen A."/>
            <person name="Mereny Z."/>
            <person name="Hegedus B."/>
            <person name="Baldrian P."/>
            <person name="Stursova M."/>
            <person name="Weitz H."/>
            <person name="Taylor A."/>
            <person name="Grigoriev I.V."/>
            <person name="Nagy L.G."/>
            <person name="Martin F."/>
            <person name="Kauserud H."/>
        </authorList>
    </citation>
    <scope>NUCLEOTIDE SEQUENCE</scope>
    <source>
        <strain evidence="1">CBHHK188m</strain>
    </source>
</reference>
<dbReference type="Pfam" id="PF18758">
    <property type="entry name" value="KDZ"/>
    <property type="match status" value="1"/>
</dbReference>
<keyword evidence="2" id="KW-1185">Reference proteome</keyword>
<comment type="caution">
    <text evidence="1">The sequence shown here is derived from an EMBL/GenBank/DDBJ whole genome shotgun (WGS) entry which is preliminary data.</text>
</comment>
<accession>A0AAD7NYU1</accession>
<dbReference type="Proteomes" id="UP001215280">
    <property type="component" value="Unassembled WGS sequence"/>
</dbReference>
<dbReference type="EMBL" id="JARJLG010000005">
    <property type="protein sequence ID" value="KAJ7780761.1"/>
    <property type="molecule type" value="Genomic_DNA"/>
</dbReference>
<dbReference type="InterPro" id="IPR040521">
    <property type="entry name" value="KDZ"/>
</dbReference>
<sequence>MDFIILSALAGFSLLMFTISYDIACQWKTRLTEHNTKMLKEMQLQLDKFTYQCVVPGWHAASHNDKCQENNSLSFKLGIGKTDSEGMERVWSIMNPMAYHTKDIGCGQRTDVVEDKIDSHNFQKNLGQGM</sequence>
<evidence type="ECO:0000313" key="1">
    <source>
        <dbReference type="EMBL" id="KAJ7780761.1"/>
    </source>
</evidence>
<organism evidence="1 2">
    <name type="scientific">Mycena maculata</name>
    <dbReference type="NCBI Taxonomy" id="230809"/>
    <lineage>
        <taxon>Eukaryota</taxon>
        <taxon>Fungi</taxon>
        <taxon>Dikarya</taxon>
        <taxon>Basidiomycota</taxon>
        <taxon>Agaricomycotina</taxon>
        <taxon>Agaricomycetes</taxon>
        <taxon>Agaricomycetidae</taxon>
        <taxon>Agaricales</taxon>
        <taxon>Marasmiineae</taxon>
        <taxon>Mycenaceae</taxon>
        <taxon>Mycena</taxon>
    </lineage>
</organism>
<protein>
    <submittedName>
        <fullName evidence="1">Uncharacterized protein</fullName>
    </submittedName>
</protein>
<gene>
    <name evidence="1" type="ORF">DFH07DRAFT_729140</name>
</gene>
<dbReference type="AlphaFoldDB" id="A0AAD7NYU1"/>
<proteinExistence type="predicted"/>